<proteinExistence type="predicted"/>
<dbReference type="AlphaFoldDB" id="A0A7T7CAD9"/>
<dbReference type="EMBL" id="CP054705">
    <property type="protein sequence ID" value="QQK74614.1"/>
    <property type="molecule type" value="Genomic_DNA"/>
</dbReference>
<name>A0A7T7CAD9_9BACI</name>
<reference evidence="1 2" key="1">
    <citation type="submission" date="2020-06" db="EMBL/GenBank/DDBJ databases">
        <title>Genomic analysis of Salicibibacter sp. NKC5-3.</title>
        <authorList>
            <person name="Oh Y.J."/>
        </authorList>
    </citation>
    <scope>NUCLEOTIDE SEQUENCE [LARGE SCALE GENOMIC DNA]</scope>
    <source>
        <strain evidence="1 2">NKC5-3</strain>
    </source>
</reference>
<keyword evidence="2" id="KW-1185">Reference proteome</keyword>
<dbReference type="RefSeq" id="WP_200126817.1">
    <property type="nucleotide sequence ID" value="NZ_CP054705.1"/>
</dbReference>
<accession>A0A7T7CAD9</accession>
<protein>
    <submittedName>
        <fullName evidence="1">Uncharacterized protein</fullName>
    </submittedName>
</protein>
<organism evidence="1 2">
    <name type="scientific">Salicibibacter cibarius</name>
    <dbReference type="NCBI Taxonomy" id="2743000"/>
    <lineage>
        <taxon>Bacteria</taxon>
        <taxon>Bacillati</taxon>
        <taxon>Bacillota</taxon>
        <taxon>Bacilli</taxon>
        <taxon>Bacillales</taxon>
        <taxon>Bacillaceae</taxon>
        <taxon>Salicibibacter</taxon>
    </lineage>
</organism>
<dbReference type="Proteomes" id="UP000595823">
    <property type="component" value="Chromosome"/>
</dbReference>
<gene>
    <name evidence="1" type="ORF">HUG15_02690</name>
</gene>
<dbReference type="KEGG" id="scia:HUG15_02690"/>
<sequence>MKKLEGQSAEVMKGIIHDGDTVIEIDGKKYYLFLSEEPQTSVTEDVESDPELKQHLLEAKKNIADKKTYTTKEVIDMIDRDEL</sequence>
<evidence type="ECO:0000313" key="2">
    <source>
        <dbReference type="Proteomes" id="UP000595823"/>
    </source>
</evidence>
<evidence type="ECO:0000313" key="1">
    <source>
        <dbReference type="EMBL" id="QQK74614.1"/>
    </source>
</evidence>